<dbReference type="Proteomes" id="UP000270021">
    <property type="component" value="Chromosome"/>
</dbReference>
<dbReference type="KEGG" id="fsl:EJO69_04935"/>
<gene>
    <name evidence="3" type="ORF">EJO69_04935</name>
</gene>
<dbReference type="Gene3D" id="3.40.50.300">
    <property type="entry name" value="P-loop containing nucleotide triphosphate hydrolases"/>
    <property type="match status" value="2"/>
</dbReference>
<dbReference type="InterPro" id="IPR050742">
    <property type="entry name" value="Helicase_Restrict-Modif_Enz"/>
</dbReference>
<feature type="domain" description="Helicase/UvrB N-terminal" evidence="2">
    <location>
        <begin position="20"/>
        <end position="221"/>
    </location>
</feature>
<dbReference type="REBASE" id="286027">
    <property type="entry name" value="Fsa33148ORF4940P"/>
</dbReference>
<dbReference type="GO" id="GO:0016787">
    <property type="term" value="F:hydrolase activity"/>
    <property type="evidence" value="ECO:0007669"/>
    <property type="project" value="InterPro"/>
</dbReference>
<protein>
    <submittedName>
        <fullName evidence="3">Restriction endonuclease</fullName>
    </submittedName>
</protein>
<evidence type="ECO:0000313" key="3">
    <source>
        <dbReference type="EMBL" id="AZN29725.1"/>
    </source>
</evidence>
<dbReference type="OrthoDB" id="9776021at2"/>
<evidence type="ECO:0000259" key="2">
    <source>
        <dbReference type="Pfam" id="PF04851"/>
    </source>
</evidence>
<proteinExistence type="predicted"/>
<dbReference type="GO" id="GO:0003677">
    <property type="term" value="F:DNA binding"/>
    <property type="evidence" value="ECO:0007669"/>
    <property type="project" value="InterPro"/>
</dbReference>
<dbReference type="GO" id="GO:0005524">
    <property type="term" value="F:ATP binding"/>
    <property type="evidence" value="ECO:0007669"/>
    <property type="project" value="InterPro"/>
</dbReference>
<name>A0A3Q8WT91_9ACTO</name>
<dbReference type="GO" id="GO:0004519">
    <property type="term" value="F:endonuclease activity"/>
    <property type="evidence" value="ECO:0007669"/>
    <property type="project" value="UniProtKB-KW"/>
</dbReference>
<keyword evidence="3" id="KW-0378">Hydrolase</keyword>
<keyword evidence="4" id="KW-1185">Reference proteome</keyword>
<dbReference type="EMBL" id="CP034438">
    <property type="protein sequence ID" value="AZN29725.1"/>
    <property type="molecule type" value="Genomic_DNA"/>
</dbReference>
<sequence length="853" mass="95163">MATLPISLDQGMIDQIAKEFDLRAPNKEGLRQLIFQLTGDFDPLDPLVMNMATGAGKTYLMAAAIEYFRRHGIHNVMIVTPSLVVQNKTVQNFSFGFDRYVRGFAVHPEVVSPQSYDAWRVRQAGNFFESASDPSMVYIFNVHQLVAPRSTTSSTGATMDAQRTKIRKFQEDAGSLYEFLRELDDLVVIADESHLYGASAKAFNQALRDLTPAATIGLTASASRGDNVIYRYPLHRAISDGFVKTPVLVYRKSGYHGEQAEERQLRDAMSLLRNKEAAYAAFRNDHPDAPETKPALFVVCANVEHATQTAELLRGPGYASEMSVLQVDNQHDGEETRKMLDGLDSPDSPIRVVVSVDKLKEGWDTKRIAVMCTLRAMASEVLTQQTMGRGLRLPFGTRTGVPTIDQLDILAHTSFAELLDDENILKTFGLDEAVDGELSGEELAAHAQPQPKGTDYVPSSAERDMAAEKRAWSESEPDLRLDGGAELEAGDTVVTIKAVELEDSEEIELAPPVEPLEIRINPAFEGTTFLFPTSTMEETIAPFRLSEVHDHAIQAAARRVRDTGEVLQRQKLVASESDSSLKTERIEDAQVASAPVNKDDVVRELTRRVLGLRQVTKNQTNVAQLQKRIIPEFMEASPIAEWTEKAKDSAVSELETLILQAVREHASSTRTEITIRPVRLPIDQTFTLPIGEDVRALLEEDQQAAFQVRGFYGEWSKGLFPVATFDSWSGEYLLALMLNYSSDIVWWKRLYRRDGASIAYSTRDNYYPDFVALDREGIHWIIEGKSDRGVDDETVQSKKDAAVSLVNELISHPDFDNTSWGYLIAFESDVKSAESWADLKIMANPSVTKRYTH</sequence>
<dbReference type="PANTHER" id="PTHR47396">
    <property type="entry name" value="TYPE I RESTRICTION ENZYME ECOKI R PROTEIN"/>
    <property type="match status" value="1"/>
</dbReference>
<evidence type="ECO:0000313" key="4">
    <source>
        <dbReference type="Proteomes" id="UP000270021"/>
    </source>
</evidence>
<reference evidence="3 4" key="1">
    <citation type="submission" date="2018-12" db="EMBL/GenBank/DDBJ databases">
        <title>Complete genome sequence of Flaviflexus salsibiostraticola KCTC 33148.</title>
        <authorList>
            <person name="Bae J.-W."/>
        </authorList>
    </citation>
    <scope>NUCLEOTIDE SEQUENCE [LARGE SCALE GENOMIC DNA]</scope>
    <source>
        <strain evidence="3 4">KCTC 33148</strain>
    </source>
</reference>
<keyword evidence="3" id="KW-0255">Endonuclease</keyword>
<dbReference type="RefSeq" id="WP_126039851.1">
    <property type="nucleotide sequence ID" value="NZ_CP034438.1"/>
</dbReference>
<dbReference type="InterPro" id="IPR006935">
    <property type="entry name" value="Helicase/UvrB_N"/>
</dbReference>
<evidence type="ECO:0000256" key="1">
    <source>
        <dbReference type="SAM" id="MobiDB-lite"/>
    </source>
</evidence>
<dbReference type="SUPFAM" id="SSF52540">
    <property type="entry name" value="P-loop containing nucleoside triphosphate hydrolases"/>
    <property type="match status" value="1"/>
</dbReference>
<accession>A0A3Q8WT91</accession>
<feature type="region of interest" description="Disordered" evidence="1">
    <location>
        <begin position="442"/>
        <end position="465"/>
    </location>
</feature>
<dbReference type="InterPro" id="IPR027417">
    <property type="entry name" value="P-loop_NTPase"/>
</dbReference>
<organism evidence="3 4">
    <name type="scientific">Flaviflexus salsibiostraticola</name>
    <dbReference type="NCBI Taxonomy" id="1282737"/>
    <lineage>
        <taxon>Bacteria</taxon>
        <taxon>Bacillati</taxon>
        <taxon>Actinomycetota</taxon>
        <taxon>Actinomycetes</taxon>
        <taxon>Actinomycetales</taxon>
        <taxon>Actinomycetaceae</taxon>
        <taxon>Flaviflexus</taxon>
    </lineage>
</organism>
<dbReference type="GO" id="GO:0005829">
    <property type="term" value="C:cytosol"/>
    <property type="evidence" value="ECO:0007669"/>
    <property type="project" value="TreeGrafter"/>
</dbReference>
<dbReference type="Pfam" id="PF04851">
    <property type="entry name" value="ResIII"/>
    <property type="match status" value="1"/>
</dbReference>
<dbReference type="PANTHER" id="PTHR47396:SF1">
    <property type="entry name" value="ATP-DEPENDENT HELICASE IRC3-RELATED"/>
    <property type="match status" value="1"/>
</dbReference>
<keyword evidence="3" id="KW-0540">Nuclease</keyword>
<dbReference type="AlphaFoldDB" id="A0A3Q8WT91"/>